<gene>
    <name evidence="2" type="ORF">GIB67_018432</name>
</gene>
<feature type="region of interest" description="Disordered" evidence="1">
    <location>
        <begin position="1"/>
        <end position="50"/>
    </location>
</feature>
<dbReference type="EMBL" id="JACGCM010002247">
    <property type="protein sequence ID" value="KAF6142721.1"/>
    <property type="molecule type" value="Genomic_DNA"/>
</dbReference>
<proteinExistence type="predicted"/>
<accession>A0A7J7LJ70</accession>
<organism evidence="2 3">
    <name type="scientific">Kingdonia uniflora</name>
    <dbReference type="NCBI Taxonomy" id="39325"/>
    <lineage>
        <taxon>Eukaryota</taxon>
        <taxon>Viridiplantae</taxon>
        <taxon>Streptophyta</taxon>
        <taxon>Embryophyta</taxon>
        <taxon>Tracheophyta</taxon>
        <taxon>Spermatophyta</taxon>
        <taxon>Magnoliopsida</taxon>
        <taxon>Ranunculales</taxon>
        <taxon>Circaeasteraceae</taxon>
        <taxon>Kingdonia</taxon>
    </lineage>
</organism>
<evidence type="ECO:0000313" key="2">
    <source>
        <dbReference type="EMBL" id="KAF6142721.1"/>
    </source>
</evidence>
<dbReference type="PANTHER" id="PTHR31286">
    <property type="entry name" value="GLYCINE-RICH CELL WALL STRUCTURAL PROTEIN 1.8-LIKE"/>
    <property type="match status" value="1"/>
</dbReference>
<sequence length="356" mass="40390">MNEGIETDKEQFEDVDFNNESAPQRNDFGGGLAEEALGAQPTEGGAMNEYNVEAPPMCEEPQIEVSPKETAAPIDDTYPPDRSLLLSFKSHRARSIYLSQSWIFAHFPKLPGIPKEQHSVTTEYCTRWKWGLSITDQTGARELLKYREAFDNYKVEDAIESKQLRVRIEQIKQDKILNDVVYEQYVKSFEKLPAKLDEKEIESSFQRAASIDLNGATTYVEMAKENSGRSCSLEQLPTLEARVHAIALWKPKGTCRLILVGKGYITIFLDNEEDRNKIWSATKHTRPSMVKFPRLGVEFWEFDTLMTIGRTLGTPIQVDQSSTTMEFGYFAKVLVDVNLAEPTPNKILVEVEGADF</sequence>
<protein>
    <submittedName>
        <fullName evidence="2">Uncharacterized protein</fullName>
    </submittedName>
</protein>
<dbReference type="Proteomes" id="UP000541444">
    <property type="component" value="Unassembled WGS sequence"/>
</dbReference>
<name>A0A7J7LJ70_9MAGN</name>
<dbReference type="InterPro" id="IPR040256">
    <property type="entry name" value="At4g02000-like"/>
</dbReference>
<evidence type="ECO:0000256" key="1">
    <source>
        <dbReference type="SAM" id="MobiDB-lite"/>
    </source>
</evidence>
<dbReference type="AlphaFoldDB" id="A0A7J7LJ70"/>
<reference evidence="2 3" key="1">
    <citation type="journal article" date="2020" name="IScience">
        <title>Genome Sequencing of the Endangered Kingdonia uniflora (Circaeasteraceae, Ranunculales) Reveals Potential Mechanisms of Evolutionary Specialization.</title>
        <authorList>
            <person name="Sun Y."/>
            <person name="Deng T."/>
            <person name="Zhang A."/>
            <person name="Moore M.J."/>
            <person name="Landis J.B."/>
            <person name="Lin N."/>
            <person name="Zhang H."/>
            <person name="Zhang X."/>
            <person name="Huang J."/>
            <person name="Zhang X."/>
            <person name="Sun H."/>
            <person name="Wang H."/>
        </authorList>
    </citation>
    <scope>NUCLEOTIDE SEQUENCE [LARGE SCALE GENOMIC DNA]</scope>
    <source>
        <strain evidence="2">TB1705</strain>
        <tissue evidence="2">Leaf</tissue>
    </source>
</reference>
<comment type="caution">
    <text evidence="2">The sequence shown here is derived from an EMBL/GenBank/DDBJ whole genome shotgun (WGS) entry which is preliminary data.</text>
</comment>
<keyword evidence="3" id="KW-1185">Reference proteome</keyword>
<dbReference type="PANTHER" id="PTHR31286:SF60">
    <property type="entry name" value="PROTEIN, PUTATIVE-RELATED"/>
    <property type="match status" value="1"/>
</dbReference>
<evidence type="ECO:0000313" key="3">
    <source>
        <dbReference type="Proteomes" id="UP000541444"/>
    </source>
</evidence>
<feature type="compositionally biased region" description="Basic and acidic residues" evidence="1">
    <location>
        <begin position="1"/>
        <end position="12"/>
    </location>
</feature>